<dbReference type="GO" id="GO:0019346">
    <property type="term" value="P:transsulfuration"/>
    <property type="evidence" value="ECO:0007669"/>
    <property type="project" value="InterPro"/>
</dbReference>
<dbReference type="GO" id="GO:0030170">
    <property type="term" value="F:pyridoxal phosphate binding"/>
    <property type="evidence" value="ECO:0007669"/>
    <property type="project" value="InterPro"/>
</dbReference>
<dbReference type="PANTHER" id="PTHR42699:SF1">
    <property type="entry name" value="CYSTATHIONINE GAMMA-SYNTHASE-RELATED"/>
    <property type="match status" value="1"/>
</dbReference>
<evidence type="ECO:0000256" key="1">
    <source>
        <dbReference type="ARBA" id="ARBA00001933"/>
    </source>
</evidence>
<comment type="caution">
    <text evidence="4">The sequence shown here is derived from an EMBL/GenBank/DDBJ whole genome shotgun (WGS) entry which is preliminary data.</text>
</comment>
<dbReference type="Gene3D" id="3.40.640.10">
    <property type="entry name" value="Type I PLP-dependent aspartate aminotransferase-like (Major domain)"/>
    <property type="match status" value="1"/>
</dbReference>
<dbReference type="InterPro" id="IPR015424">
    <property type="entry name" value="PyrdxlP-dep_Trfase"/>
</dbReference>
<keyword evidence="5" id="KW-1185">Reference proteome</keyword>
<dbReference type="InterPro" id="IPR051750">
    <property type="entry name" value="Trans-sulfuration_enzymes"/>
</dbReference>
<evidence type="ECO:0000313" key="4">
    <source>
        <dbReference type="EMBL" id="KAK4153447.1"/>
    </source>
</evidence>
<accession>A0AAN6VLI7</accession>
<protein>
    <submittedName>
        <fullName evidence="4">Cystathionine gamma-synthase/beta-lyase</fullName>
    </submittedName>
</protein>
<proteinExistence type="inferred from homology"/>
<evidence type="ECO:0000256" key="2">
    <source>
        <dbReference type="ARBA" id="ARBA00022898"/>
    </source>
</evidence>
<evidence type="ECO:0000256" key="3">
    <source>
        <dbReference type="RuleBase" id="RU362118"/>
    </source>
</evidence>
<gene>
    <name evidence="4" type="ORF">C8A00DRAFT_43628</name>
</gene>
<dbReference type="InterPro" id="IPR015422">
    <property type="entry name" value="PyrdxlP-dep_Trfase_small"/>
</dbReference>
<dbReference type="SUPFAM" id="SSF53383">
    <property type="entry name" value="PLP-dependent transferases"/>
    <property type="match status" value="1"/>
</dbReference>
<dbReference type="Pfam" id="PF01053">
    <property type="entry name" value="Cys_Met_Meta_PP"/>
    <property type="match status" value="1"/>
</dbReference>
<evidence type="ECO:0000313" key="5">
    <source>
        <dbReference type="Proteomes" id="UP001302745"/>
    </source>
</evidence>
<dbReference type="AlphaFoldDB" id="A0AAN6VLI7"/>
<dbReference type="Gene3D" id="3.90.1150.10">
    <property type="entry name" value="Aspartate Aminotransferase, domain 1"/>
    <property type="match status" value="1"/>
</dbReference>
<dbReference type="InterPro" id="IPR015421">
    <property type="entry name" value="PyrdxlP-dep_Trfase_major"/>
</dbReference>
<dbReference type="EMBL" id="MU856940">
    <property type="protein sequence ID" value="KAK4153447.1"/>
    <property type="molecule type" value="Genomic_DNA"/>
</dbReference>
<dbReference type="InterPro" id="IPR000277">
    <property type="entry name" value="Cys/Met-Metab_PyrdxlP-dep_enz"/>
</dbReference>
<sequence length="572" mass="63050">MDTMKTIAEPEKLRLGTSLPPGDPHGVSVHLPKWADTVGWALREPRVVDAMTTGYPRFFLSLVVDRLAVRLLELASPSDVVGVEKTGQRLSRLLDSVRHAQMFRKALPEWDTTQRTSSRDIGVYTVTWDGEITAVKEDNVPNQFECRRIGDEGIVLVSYPAELAAEAKAFWQHTGFGISSRRATHWLEDAPFLSASPAPNPTPRPPAEMISRKINHARAALKQRIAIGHSSPSNNLHVSPSDVFLFPTGMTAITETADTIKSLRHPTPDSPYRVAIFGFPYVDTVKVLHRVLGYVPTLYHSTPTALDTLEETLLTGSIDMLITEFPGNPLLQSPDLTRLHALAQKHHFVLVVDDTVGTHASLALLGACDVVCTSLSKMFSGGCNVMGGTVTLNPASPFYHRLKDVLEGRREKGEGEGAWFWEDVVTMEENSRDFEARVARASANAEVVAGLLRGSGAVGEVYYPKGAPTQELYDRYRVEGGRYGFLVTVRFTAPERAVAFHDAMDVAKGPSFGTNFTLCCAHTLLAHYKELEWAAEYGVVEHLVRISVGLEEREWLEERVTRALRAAEGVSV</sequence>
<organism evidence="4 5">
    <name type="scientific">Chaetomidium leptoderma</name>
    <dbReference type="NCBI Taxonomy" id="669021"/>
    <lineage>
        <taxon>Eukaryota</taxon>
        <taxon>Fungi</taxon>
        <taxon>Dikarya</taxon>
        <taxon>Ascomycota</taxon>
        <taxon>Pezizomycotina</taxon>
        <taxon>Sordariomycetes</taxon>
        <taxon>Sordariomycetidae</taxon>
        <taxon>Sordariales</taxon>
        <taxon>Chaetomiaceae</taxon>
        <taxon>Chaetomidium</taxon>
    </lineage>
</organism>
<dbReference type="PANTHER" id="PTHR42699">
    <property type="match status" value="1"/>
</dbReference>
<reference evidence="4" key="1">
    <citation type="journal article" date="2023" name="Mol. Phylogenet. Evol.">
        <title>Genome-scale phylogeny and comparative genomics of the fungal order Sordariales.</title>
        <authorList>
            <person name="Hensen N."/>
            <person name="Bonometti L."/>
            <person name="Westerberg I."/>
            <person name="Brannstrom I.O."/>
            <person name="Guillou S."/>
            <person name="Cros-Aarteil S."/>
            <person name="Calhoun S."/>
            <person name="Haridas S."/>
            <person name="Kuo A."/>
            <person name="Mondo S."/>
            <person name="Pangilinan J."/>
            <person name="Riley R."/>
            <person name="LaButti K."/>
            <person name="Andreopoulos B."/>
            <person name="Lipzen A."/>
            <person name="Chen C."/>
            <person name="Yan M."/>
            <person name="Daum C."/>
            <person name="Ng V."/>
            <person name="Clum A."/>
            <person name="Steindorff A."/>
            <person name="Ohm R.A."/>
            <person name="Martin F."/>
            <person name="Silar P."/>
            <person name="Natvig D.O."/>
            <person name="Lalanne C."/>
            <person name="Gautier V."/>
            <person name="Ament-Velasquez S.L."/>
            <person name="Kruys A."/>
            <person name="Hutchinson M.I."/>
            <person name="Powell A.J."/>
            <person name="Barry K."/>
            <person name="Miller A.N."/>
            <person name="Grigoriev I.V."/>
            <person name="Debuchy R."/>
            <person name="Gladieux P."/>
            <person name="Hiltunen Thoren M."/>
            <person name="Johannesson H."/>
        </authorList>
    </citation>
    <scope>NUCLEOTIDE SEQUENCE</scope>
    <source>
        <strain evidence="4">CBS 538.74</strain>
    </source>
</reference>
<comment type="similarity">
    <text evidence="3">Belongs to the trans-sulfuration enzymes family.</text>
</comment>
<dbReference type="GO" id="GO:0003962">
    <property type="term" value="F:cystathionine gamma-synthase activity"/>
    <property type="evidence" value="ECO:0007669"/>
    <property type="project" value="TreeGrafter"/>
</dbReference>
<dbReference type="Proteomes" id="UP001302745">
    <property type="component" value="Unassembled WGS sequence"/>
</dbReference>
<keyword evidence="2 3" id="KW-0663">Pyridoxal phosphate</keyword>
<name>A0AAN6VLI7_9PEZI</name>
<reference evidence="4" key="2">
    <citation type="submission" date="2023-05" db="EMBL/GenBank/DDBJ databases">
        <authorList>
            <consortium name="Lawrence Berkeley National Laboratory"/>
            <person name="Steindorff A."/>
            <person name="Hensen N."/>
            <person name="Bonometti L."/>
            <person name="Westerberg I."/>
            <person name="Brannstrom I.O."/>
            <person name="Guillou S."/>
            <person name="Cros-Aarteil S."/>
            <person name="Calhoun S."/>
            <person name="Haridas S."/>
            <person name="Kuo A."/>
            <person name="Mondo S."/>
            <person name="Pangilinan J."/>
            <person name="Riley R."/>
            <person name="Labutti K."/>
            <person name="Andreopoulos B."/>
            <person name="Lipzen A."/>
            <person name="Chen C."/>
            <person name="Yanf M."/>
            <person name="Daum C."/>
            <person name="Ng V."/>
            <person name="Clum A."/>
            <person name="Ohm R."/>
            <person name="Martin F."/>
            <person name="Silar P."/>
            <person name="Natvig D."/>
            <person name="Lalanne C."/>
            <person name="Gautier V."/>
            <person name="Ament-Velasquez S.L."/>
            <person name="Kruys A."/>
            <person name="Hutchinson M.I."/>
            <person name="Powell A.J."/>
            <person name="Barry K."/>
            <person name="Miller A.N."/>
            <person name="Grigoriev I.V."/>
            <person name="Debuchy R."/>
            <person name="Gladieux P."/>
            <person name="Thoren M.H."/>
            <person name="Johannesson H."/>
        </authorList>
    </citation>
    <scope>NUCLEOTIDE SEQUENCE</scope>
    <source>
        <strain evidence="4">CBS 538.74</strain>
    </source>
</reference>
<comment type="cofactor">
    <cofactor evidence="1 3">
        <name>pyridoxal 5'-phosphate</name>
        <dbReference type="ChEBI" id="CHEBI:597326"/>
    </cofactor>
</comment>